<dbReference type="Proteomes" id="UP000423756">
    <property type="component" value="Unassembled WGS sequence"/>
</dbReference>
<gene>
    <name evidence="1" type="ORF">F7Q91_19000</name>
</gene>
<dbReference type="RefSeq" id="WP_150897832.1">
    <property type="nucleotide sequence ID" value="NZ_AP025468.1"/>
</dbReference>
<dbReference type="Pfam" id="PF09684">
    <property type="entry name" value="Tail_P2_I"/>
    <property type="match status" value="1"/>
</dbReference>
<dbReference type="InterPro" id="IPR006521">
    <property type="entry name" value="Tail_protein_I"/>
</dbReference>
<proteinExistence type="predicted"/>
<organism evidence="1 2">
    <name type="scientific">Vibrio chagasii</name>
    <dbReference type="NCBI Taxonomy" id="170679"/>
    <lineage>
        <taxon>Bacteria</taxon>
        <taxon>Pseudomonadati</taxon>
        <taxon>Pseudomonadota</taxon>
        <taxon>Gammaproteobacteria</taxon>
        <taxon>Vibrionales</taxon>
        <taxon>Vibrionaceae</taxon>
        <taxon>Vibrio</taxon>
    </lineage>
</organism>
<dbReference type="AlphaFoldDB" id="A0A7V7NR87"/>
<reference evidence="1 2" key="1">
    <citation type="submission" date="2019-09" db="EMBL/GenBank/DDBJ databases">
        <title>Draft genome sequences of 48 bacterial type strains from the CCUG.</title>
        <authorList>
            <person name="Tunovic T."/>
            <person name="Pineiro-Iglesias B."/>
            <person name="Unosson C."/>
            <person name="Inganas E."/>
            <person name="Ohlen M."/>
            <person name="Cardew S."/>
            <person name="Jensie-Markopoulos S."/>
            <person name="Salva-Serra F."/>
            <person name="Jaen-Luchoro D."/>
            <person name="Karlsson R."/>
            <person name="Svensson-Stadler L."/>
            <person name="Chun J."/>
            <person name="Moore E."/>
        </authorList>
    </citation>
    <scope>NUCLEOTIDE SEQUENCE [LARGE SCALE GENOMIC DNA]</scope>
    <source>
        <strain evidence="1 2">CCUG 48643</strain>
    </source>
</reference>
<dbReference type="EMBL" id="VZPX01000047">
    <property type="protein sequence ID" value="KAB0476530.1"/>
    <property type="molecule type" value="Genomic_DNA"/>
</dbReference>
<sequence>MTGKSLLPPNASKHEKDVEAVISPPLSFPNRDLWNPDKCPEHLLPHLAWALSVDNWDSSWPVERKRQVIKDSIFIQRKKGTREAIERVVSAIRGDLTEVKEWFEDKERLQPGDFEVNYLSTVQPIDGRDIQKLIPVIYSAKNVRSKLTNINITSQIEAPEKLASVSRQGIGVKAGPWSISSMVSSSGSSLSCFSRQGIALRSGPLKIRAITEGSPSISCISLIGLCIRSGPLSLVLE</sequence>
<evidence type="ECO:0000313" key="1">
    <source>
        <dbReference type="EMBL" id="KAB0476530.1"/>
    </source>
</evidence>
<accession>A0A7V7NR87</accession>
<name>A0A7V7NR87_9VIBR</name>
<protein>
    <submittedName>
        <fullName evidence="1">Phage tail protein I</fullName>
    </submittedName>
</protein>
<evidence type="ECO:0000313" key="2">
    <source>
        <dbReference type="Proteomes" id="UP000423756"/>
    </source>
</evidence>
<dbReference type="NCBIfam" id="TIGR01634">
    <property type="entry name" value="tail_P2_I"/>
    <property type="match status" value="1"/>
</dbReference>
<comment type="caution">
    <text evidence="1">The sequence shown here is derived from an EMBL/GenBank/DDBJ whole genome shotgun (WGS) entry which is preliminary data.</text>
</comment>
<dbReference type="GeneID" id="77344885"/>